<dbReference type="InterPro" id="IPR001672">
    <property type="entry name" value="G6P_Isomerase"/>
</dbReference>
<keyword evidence="6 8" id="KW-0413">Isomerase</keyword>
<dbReference type="Proteomes" id="UP000249091">
    <property type="component" value="Chromosome 1"/>
</dbReference>
<dbReference type="PRINTS" id="PR00662">
    <property type="entry name" value="G6PISOMERASE"/>
</dbReference>
<comment type="similarity">
    <text evidence="2 8 9">Belongs to the GPI family.</text>
</comment>
<evidence type="ECO:0000256" key="5">
    <source>
        <dbReference type="ARBA" id="ARBA00023152"/>
    </source>
</evidence>
<feature type="active site" description="Proton donor" evidence="8">
    <location>
        <position position="358"/>
    </location>
</feature>
<keyword evidence="11" id="KW-1185">Reference proteome</keyword>
<dbReference type="GO" id="GO:0005829">
    <property type="term" value="C:cytosol"/>
    <property type="evidence" value="ECO:0007669"/>
    <property type="project" value="TreeGrafter"/>
</dbReference>
<evidence type="ECO:0000313" key="10">
    <source>
        <dbReference type="EMBL" id="SQI34976.1"/>
    </source>
</evidence>
<dbReference type="GO" id="GO:0051156">
    <property type="term" value="P:glucose 6-phosphate metabolic process"/>
    <property type="evidence" value="ECO:0007669"/>
    <property type="project" value="TreeGrafter"/>
</dbReference>
<dbReference type="InterPro" id="IPR018189">
    <property type="entry name" value="Phosphoglucose_isomerase_CS"/>
</dbReference>
<dbReference type="InterPro" id="IPR023096">
    <property type="entry name" value="G6P_Isomerase_C"/>
</dbReference>
<evidence type="ECO:0000256" key="2">
    <source>
        <dbReference type="ARBA" id="ARBA00006604"/>
    </source>
</evidence>
<proteinExistence type="inferred from homology"/>
<dbReference type="GO" id="GO:0097367">
    <property type="term" value="F:carbohydrate derivative binding"/>
    <property type="evidence" value="ECO:0007669"/>
    <property type="project" value="InterPro"/>
</dbReference>
<evidence type="ECO:0000256" key="8">
    <source>
        <dbReference type="HAMAP-Rule" id="MF_00473"/>
    </source>
</evidence>
<feature type="active site" evidence="8">
    <location>
        <position position="389"/>
    </location>
</feature>
<dbReference type="FunFam" id="3.40.50.10490:FF:000018">
    <property type="entry name" value="Glucose-6-phosphate isomerase"/>
    <property type="match status" value="1"/>
</dbReference>
<evidence type="ECO:0000256" key="6">
    <source>
        <dbReference type="ARBA" id="ARBA00023235"/>
    </source>
</evidence>
<evidence type="ECO:0000256" key="3">
    <source>
        <dbReference type="ARBA" id="ARBA00022432"/>
    </source>
</evidence>
<dbReference type="PROSITE" id="PS00174">
    <property type="entry name" value="P_GLUCOSE_ISOMERASE_2"/>
    <property type="match status" value="1"/>
</dbReference>
<dbReference type="GO" id="GO:0004347">
    <property type="term" value="F:glucose-6-phosphate isomerase activity"/>
    <property type="evidence" value="ECO:0007669"/>
    <property type="project" value="UniProtKB-UniRule"/>
</dbReference>
<evidence type="ECO:0000256" key="9">
    <source>
        <dbReference type="RuleBase" id="RU000612"/>
    </source>
</evidence>
<dbReference type="EC" id="5.3.1.9" evidence="8"/>
<evidence type="ECO:0000256" key="7">
    <source>
        <dbReference type="ARBA" id="ARBA00029321"/>
    </source>
</evidence>
<dbReference type="Pfam" id="PF00342">
    <property type="entry name" value="PGI"/>
    <property type="match status" value="1"/>
</dbReference>
<dbReference type="Gene3D" id="3.40.50.10490">
    <property type="entry name" value="Glucose-6-phosphate isomerase like protein, domain 1"/>
    <property type="match status" value="2"/>
</dbReference>
<dbReference type="UniPathway" id="UPA00138"/>
<keyword evidence="5 8" id="KW-0324">Glycolysis</keyword>
<comment type="pathway">
    <text evidence="8">Carbohydrate biosynthesis; gluconeogenesis.</text>
</comment>
<evidence type="ECO:0000313" key="11">
    <source>
        <dbReference type="Proteomes" id="UP000249091"/>
    </source>
</evidence>
<comment type="pathway">
    <text evidence="1 8 9">Carbohydrate degradation; glycolysis; D-glyceraldehyde 3-phosphate and glycerone phosphate from D-glucose: step 2/4.</text>
</comment>
<comment type="subcellular location">
    <subcellularLocation>
        <location evidence="8">Cytoplasm</location>
    </subcellularLocation>
</comment>
<dbReference type="CDD" id="cd05016">
    <property type="entry name" value="SIS_PGI_2"/>
    <property type="match status" value="1"/>
</dbReference>
<dbReference type="PANTHER" id="PTHR11469">
    <property type="entry name" value="GLUCOSE-6-PHOSPHATE ISOMERASE"/>
    <property type="match status" value="1"/>
</dbReference>
<dbReference type="GO" id="GO:0006094">
    <property type="term" value="P:gluconeogenesis"/>
    <property type="evidence" value="ECO:0007669"/>
    <property type="project" value="UniProtKB-UniRule"/>
</dbReference>
<feature type="active site" evidence="8">
    <location>
        <position position="515"/>
    </location>
</feature>
<dbReference type="SUPFAM" id="SSF53697">
    <property type="entry name" value="SIS domain"/>
    <property type="match status" value="1"/>
</dbReference>
<dbReference type="PROSITE" id="PS51463">
    <property type="entry name" value="P_GLUCOSE_ISOMERASE_3"/>
    <property type="match status" value="1"/>
</dbReference>
<keyword evidence="4 8" id="KW-0963">Cytoplasm</keyword>
<dbReference type="PROSITE" id="PS00765">
    <property type="entry name" value="P_GLUCOSE_ISOMERASE_1"/>
    <property type="match status" value="1"/>
</dbReference>
<dbReference type="InterPro" id="IPR035476">
    <property type="entry name" value="SIS_PGI_1"/>
</dbReference>
<evidence type="ECO:0000256" key="1">
    <source>
        <dbReference type="ARBA" id="ARBA00004926"/>
    </source>
</evidence>
<protein>
    <recommendedName>
        <fullName evidence="8">Glucose-6-phosphate isomerase</fullName>
        <shortName evidence="8">GPI</shortName>
        <ecNumber evidence="8">5.3.1.9</ecNumber>
    </recommendedName>
    <alternativeName>
        <fullName evidence="8">Phosphoglucose isomerase</fullName>
        <shortName evidence="8">PGI</shortName>
    </alternativeName>
    <alternativeName>
        <fullName evidence="8">Phosphohexose isomerase</fullName>
        <shortName evidence="8">PHI</shortName>
    </alternativeName>
</protein>
<accession>A0A2X4U5C1</accession>
<dbReference type="InterPro" id="IPR046348">
    <property type="entry name" value="SIS_dom_sf"/>
</dbReference>
<dbReference type="UniPathway" id="UPA00109">
    <property type="reaction ID" value="UER00181"/>
</dbReference>
<reference evidence="10 11" key="1">
    <citation type="submission" date="2018-06" db="EMBL/GenBank/DDBJ databases">
        <authorList>
            <consortium name="Pathogen Informatics"/>
            <person name="Doyle S."/>
        </authorList>
    </citation>
    <scope>NUCLEOTIDE SEQUENCE [LARGE SCALE GENOMIC DNA]</scope>
    <source>
        <strain evidence="10 11">NCTC10994</strain>
    </source>
</reference>
<dbReference type="GO" id="GO:0048029">
    <property type="term" value="F:monosaccharide binding"/>
    <property type="evidence" value="ECO:0007669"/>
    <property type="project" value="TreeGrafter"/>
</dbReference>
<name>A0A2X4U5C1_9NOCA</name>
<dbReference type="CDD" id="cd05015">
    <property type="entry name" value="SIS_PGI_1"/>
    <property type="match status" value="1"/>
</dbReference>
<sequence>MNDMPSTAESLTETPEWRALLAHRADIEPVRLRELFAADPGRADTMTAVAGDLVVDYSKHLVTARTMELLLDLARAVGIEQARDAMFAGEHINVTEDRAVLHTALRLPRSARLVVDGQDVVADVHEVLDAMGEFTDRVRDGRWRGATGEKITTVVNIGIGGSDLGPVMVTRALRHYHDGPQVRFVSNVDPADLTGVLAGLDPASTLFVVASKTFSTLETLCNATAARRWVVAALGEQAVASHFVAVSTHAERVAAFGIDPVNMFGFWEWVGGRYSVDSAIGLSVMCAIGRERFAELLAGFRMVDEHFVSAPLERNVPVLLGLLGVWYTSVLGAQSRVVLPYANDLVRFPAYLQQLTMESNGKSVRVDGSAVSCATGEIFWGEPGTNGQHAFFQLLHQGTHLVPADFIGFGRSTDDLPVVDGSGSMHEVLMANMFAQAKVLAFGKSAAEIRAEGVAEELVAHKVMPGGRPSTTILAPVLSPSSLGQLIALYEHEVFVEGVVWGIDSFDQWGVELGKEQASVLGPVLGGVGDPGSGDGSTDNLIRTYRRMAKEA</sequence>
<dbReference type="GO" id="GO:0006096">
    <property type="term" value="P:glycolytic process"/>
    <property type="evidence" value="ECO:0007669"/>
    <property type="project" value="UniProtKB-UniRule"/>
</dbReference>
<organism evidence="10 11">
    <name type="scientific">Rhodococcus coprophilus</name>
    <dbReference type="NCBI Taxonomy" id="38310"/>
    <lineage>
        <taxon>Bacteria</taxon>
        <taxon>Bacillati</taxon>
        <taxon>Actinomycetota</taxon>
        <taxon>Actinomycetes</taxon>
        <taxon>Mycobacteriales</taxon>
        <taxon>Nocardiaceae</taxon>
        <taxon>Rhodococcus</taxon>
    </lineage>
</organism>
<dbReference type="AlphaFoldDB" id="A0A2X4U5C1"/>
<dbReference type="HAMAP" id="MF_00473">
    <property type="entry name" value="G6P_isomerase"/>
    <property type="match status" value="1"/>
</dbReference>
<dbReference type="STRING" id="1219011.GCA_001895045_04223"/>
<keyword evidence="3 8" id="KW-0312">Gluconeogenesis</keyword>
<dbReference type="InterPro" id="IPR035482">
    <property type="entry name" value="SIS_PGI_2"/>
</dbReference>
<gene>
    <name evidence="10" type="primary">pgi_2</name>
    <name evidence="8" type="synonym">pgi</name>
    <name evidence="10" type="ORF">NCTC10994_02978</name>
</gene>
<dbReference type="NCBIfam" id="NF001211">
    <property type="entry name" value="PRK00179.1"/>
    <property type="match status" value="1"/>
</dbReference>
<comment type="catalytic activity">
    <reaction evidence="7 8 9">
        <text>alpha-D-glucose 6-phosphate = beta-D-fructose 6-phosphate</text>
        <dbReference type="Rhea" id="RHEA:11816"/>
        <dbReference type="ChEBI" id="CHEBI:57634"/>
        <dbReference type="ChEBI" id="CHEBI:58225"/>
        <dbReference type="EC" id="5.3.1.9"/>
    </reaction>
</comment>
<dbReference type="KEGG" id="rcr:NCTC10994_02978"/>
<dbReference type="Gene3D" id="1.10.1390.10">
    <property type="match status" value="1"/>
</dbReference>
<evidence type="ECO:0000256" key="4">
    <source>
        <dbReference type="ARBA" id="ARBA00022490"/>
    </source>
</evidence>
<dbReference type="EMBL" id="LS483468">
    <property type="protein sequence ID" value="SQI34976.1"/>
    <property type="molecule type" value="Genomic_DNA"/>
</dbReference>
<comment type="function">
    <text evidence="8">Catalyzes the reversible isomerization of glucose-6-phosphate to fructose-6-phosphate.</text>
</comment>
<dbReference type="PANTHER" id="PTHR11469:SF1">
    <property type="entry name" value="GLUCOSE-6-PHOSPHATE ISOMERASE"/>
    <property type="match status" value="1"/>
</dbReference>